<dbReference type="AlphaFoldDB" id="A0AA86P7U6"/>
<dbReference type="Proteomes" id="UP001642409">
    <property type="component" value="Unassembled WGS sequence"/>
</dbReference>
<evidence type="ECO:0000313" key="3">
    <source>
        <dbReference type="Proteomes" id="UP001642409"/>
    </source>
</evidence>
<sequence>MFSLNNESFIVSGFTTFVKTKHLEFQLVNYQRDMILSLQTLEGQMFRVKRRLNFDALLQVQKRVAFEFDDKNKQSICLVVEFQVKSRFNNNIVLLKVRALVGVLDLASIPL</sequence>
<reference evidence="2 3" key="2">
    <citation type="submission" date="2024-07" db="EMBL/GenBank/DDBJ databases">
        <authorList>
            <person name="Akdeniz Z."/>
        </authorList>
    </citation>
    <scope>NUCLEOTIDE SEQUENCE [LARGE SCALE GENOMIC DNA]</scope>
</reference>
<dbReference type="EMBL" id="CAXDID020000635">
    <property type="protein sequence ID" value="CAL6107403.1"/>
    <property type="molecule type" value="Genomic_DNA"/>
</dbReference>
<evidence type="ECO:0000313" key="2">
    <source>
        <dbReference type="EMBL" id="CAL6107403.1"/>
    </source>
</evidence>
<keyword evidence="3" id="KW-1185">Reference proteome</keyword>
<protein>
    <submittedName>
        <fullName evidence="2">Hypothetical_protein</fullName>
    </submittedName>
</protein>
<proteinExistence type="predicted"/>
<accession>A0AA86P7U6</accession>
<reference evidence="1" key="1">
    <citation type="submission" date="2023-06" db="EMBL/GenBank/DDBJ databases">
        <authorList>
            <person name="Kurt Z."/>
        </authorList>
    </citation>
    <scope>NUCLEOTIDE SEQUENCE</scope>
</reference>
<comment type="caution">
    <text evidence="1">The sequence shown here is derived from an EMBL/GenBank/DDBJ whole genome shotgun (WGS) entry which is preliminary data.</text>
</comment>
<evidence type="ECO:0000313" key="1">
    <source>
        <dbReference type="EMBL" id="CAI9932015.1"/>
    </source>
</evidence>
<gene>
    <name evidence="1" type="ORF">HINF_LOCUS19660</name>
    <name evidence="2" type="ORF">HINF_LOCUS74474</name>
</gene>
<organism evidence="1">
    <name type="scientific">Hexamita inflata</name>
    <dbReference type="NCBI Taxonomy" id="28002"/>
    <lineage>
        <taxon>Eukaryota</taxon>
        <taxon>Metamonada</taxon>
        <taxon>Diplomonadida</taxon>
        <taxon>Hexamitidae</taxon>
        <taxon>Hexamitinae</taxon>
        <taxon>Hexamita</taxon>
    </lineage>
</organism>
<name>A0AA86P7U6_9EUKA</name>
<dbReference type="EMBL" id="CATOUU010000501">
    <property type="protein sequence ID" value="CAI9932015.1"/>
    <property type="molecule type" value="Genomic_DNA"/>
</dbReference>